<dbReference type="InterPro" id="IPR000719">
    <property type="entry name" value="Prot_kinase_dom"/>
</dbReference>
<dbReference type="PROSITE" id="PS50011">
    <property type="entry name" value="PROTEIN_KINASE_DOM"/>
    <property type="match status" value="1"/>
</dbReference>
<sequence length="458" mass="51423">MSNFPLDSSKYELLHLIGVGTYSRVYEARCLTNNKILAIKQINLEEFPLPFETIQRQTAFWSKCVHPNVVEYYGSFIDGPVLWILNEYMGAGSLKDIIKFGYNSGFKDEALIASLLSQVVAGIKFFHDNHEIHRDIRSNNILINSKGVAKLGDFGLATSLVKGGTRQGSTLSLFGEECYMAPEVLRNENGYSEKTDIWSLGLTSIEFATGKMPYSGMKFMESLVQIIDHEPPTLPDNKEFSAAYKDFVKQCLMSNPLKRATAAELSAHRFIKGAKGNDYVKKTLIQHLSPLYEIFEHLHGVVGDEPPKPKGPPTPQMVFEFPADDSPSQTQAEAHSEAHSQSHSQDKEHHLQRPHASVGPASEKIKDKDVQKVGRFKVTRTTDSLNIDVQTHQKQMNEMAVKESKPMSPEEQQHRIEALANEISSLTAELHRLETENGHLKERMDDLAATVAKMQKKK</sequence>
<feature type="binding site" evidence="4">
    <location>
        <position position="40"/>
    </location>
    <ligand>
        <name>ATP</name>
        <dbReference type="ChEBI" id="CHEBI:30616"/>
    </ligand>
</feature>
<dbReference type="InterPro" id="IPR017441">
    <property type="entry name" value="Protein_kinase_ATP_BS"/>
</dbReference>
<comment type="caution">
    <text evidence="8">The sequence shown here is derived from an EMBL/GenBank/DDBJ whole genome shotgun (WGS) entry which is preliminary data.</text>
</comment>
<evidence type="ECO:0000259" key="7">
    <source>
        <dbReference type="PROSITE" id="PS50011"/>
    </source>
</evidence>
<dbReference type="GO" id="GO:0043539">
    <property type="term" value="F:protein serine/threonine kinase activator activity"/>
    <property type="evidence" value="ECO:0007669"/>
    <property type="project" value="InterPro"/>
</dbReference>
<evidence type="ECO:0000256" key="4">
    <source>
        <dbReference type="PROSITE-ProRule" id="PRU10141"/>
    </source>
</evidence>
<dbReference type="VEuPathDB" id="TrichDB:TRFO_27317"/>
<reference evidence="8" key="1">
    <citation type="submission" date="2016-10" db="EMBL/GenBank/DDBJ databases">
        <authorList>
            <person name="Benchimol M."/>
            <person name="Almeida L.G."/>
            <person name="Vasconcelos A.T."/>
            <person name="Perreira-Neves A."/>
            <person name="Rosa I.A."/>
            <person name="Tasca T."/>
            <person name="Bogo M.R."/>
            <person name="de Souza W."/>
        </authorList>
    </citation>
    <scope>NUCLEOTIDE SEQUENCE [LARGE SCALE GENOMIC DNA]</scope>
    <source>
        <strain evidence="8">K</strain>
    </source>
</reference>
<gene>
    <name evidence="8" type="ORF">TRFO_27317</name>
</gene>
<organism evidence="8 9">
    <name type="scientific">Tritrichomonas foetus</name>
    <dbReference type="NCBI Taxonomy" id="1144522"/>
    <lineage>
        <taxon>Eukaryota</taxon>
        <taxon>Metamonada</taxon>
        <taxon>Parabasalia</taxon>
        <taxon>Tritrichomonadida</taxon>
        <taxon>Tritrichomonadidae</taxon>
        <taxon>Tritrichomonas</taxon>
    </lineage>
</organism>
<dbReference type="FunFam" id="1.10.510.10:FF:000837">
    <property type="entry name" value="STE family protein kinase"/>
    <property type="match status" value="1"/>
</dbReference>
<dbReference type="OrthoDB" id="248923at2759"/>
<evidence type="ECO:0000313" key="8">
    <source>
        <dbReference type="EMBL" id="OHT05010.1"/>
    </source>
</evidence>
<evidence type="ECO:0000313" key="9">
    <source>
        <dbReference type="Proteomes" id="UP000179807"/>
    </source>
</evidence>
<dbReference type="InterPro" id="IPR047173">
    <property type="entry name" value="STRAD_A/B-like"/>
</dbReference>
<dbReference type="Gene3D" id="1.10.510.10">
    <property type="entry name" value="Transferase(Phosphotransferase) domain 1"/>
    <property type="match status" value="1"/>
</dbReference>
<evidence type="ECO:0000256" key="3">
    <source>
        <dbReference type="ARBA" id="ARBA00022490"/>
    </source>
</evidence>
<evidence type="ECO:0000256" key="5">
    <source>
        <dbReference type="SAM" id="Coils"/>
    </source>
</evidence>
<dbReference type="InterPro" id="IPR011009">
    <property type="entry name" value="Kinase-like_dom_sf"/>
</dbReference>
<evidence type="ECO:0000256" key="6">
    <source>
        <dbReference type="SAM" id="MobiDB-lite"/>
    </source>
</evidence>
<name>A0A1J4K222_9EUKA</name>
<dbReference type="GeneID" id="94840175"/>
<dbReference type="PANTHER" id="PTHR48014:SF21">
    <property type="entry name" value="SERINE_THREONINE-PROTEIN KINASE FRAY2"/>
    <property type="match status" value="1"/>
</dbReference>
<feature type="coiled-coil region" evidence="5">
    <location>
        <begin position="416"/>
        <end position="457"/>
    </location>
</feature>
<dbReference type="Proteomes" id="UP000179807">
    <property type="component" value="Unassembled WGS sequence"/>
</dbReference>
<evidence type="ECO:0000256" key="2">
    <source>
        <dbReference type="ARBA" id="ARBA00008874"/>
    </source>
</evidence>
<evidence type="ECO:0000256" key="1">
    <source>
        <dbReference type="ARBA" id="ARBA00004496"/>
    </source>
</evidence>
<keyword evidence="9" id="KW-1185">Reference proteome</keyword>
<dbReference type="PROSITE" id="PS00107">
    <property type="entry name" value="PROTEIN_KINASE_ATP"/>
    <property type="match status" value="1"/>
</dbReference>
<keyword evidence="5" id="KW-0175">Coiled coil</keyword>
<feature type="domain" description="Protein kinase" evidence="7">
    <location>
        <begin position="11"/>
        <end position="271"/>
    </location>
</feature>
<dbReference type="EMBL" id="MLAK01000772">
    <property type="protein sequence ID" value="OHT05010.1"/>
    <property type="molecule type" value="Genomic_DNA"/>
</dbReference>
<feature type="region of interest" description="Disordered" evidence="6">
    <location>
        <begin position="303"/>
        <end position="371"/>
    </location>
</feature>
<dbReference type="RefSeq" id="XP_068358146.1">
    <property type="nucleotide sequence ID" value="XM_068505471.1"/>
</dbReference>
<protein>
    <submittedName>
        <fullName evidence="8">STE family protein kinase</fullName>
    </submittedName>
</protein>
<dbReference type="SUPFAM" id="SSF56112">
    <property type="entry name" value="Protein kinase-like (PK-like)"/>
    <property type="match status" value="1"/>
</dbReference>
<keyword evidence="4" id="KW-0067">ATP-binding</keyword>
<dbReference type="GO" id="GO:0005737">
    <property type="term" value="C:cytoplasm"/>
    <property type="evidence" value="ECO:0007669"/>
    <property type="project" value="UniProtKB-SubCell"/>
</dbReference>
<dbReference type="PANTHER" id="PTHR48014">
    <property type="entry name" value="SERINE/THREONINE-PROTEIN KINASE FRAY2"/>
    <property type="match status" value="1"/>
</dbReference>
<accession>A0A1J4K222</accession>
<keyword evidence="8" id="KW-0808">Transferase</keyword>
<dbReference type="SMART" id="SM00219">
    <property type="entry name" value="TyrKc"/>
    <property type="match status" value="1"/>
</dbReference>
<comment type="subcellular location">
    <subcellularLocation>
        <location evidence="1">Cytoplasm</location>
    </subcellularLocation>
</comment>
<comment type="similarity">
    <text evidence="2">Belongs to the protein kinase superfamily. STE Ser/Thr protein kinase family. STE20 subfamily.</text>
</comment>
<dbReference type="GO" id="GO:0004713">
    <property type="term" value="F:protein tyrosine kinase activity"/>
    <property type="evidence" value="ECO:0007669"/>
    <property type="project" value="InterPro"/>
</dbReference>
<keyword evidence="4" id="KW-0547">Nucleotide-binding</keyword>
<dbReference type="GO" id="GO:0005524">
    <property type="term" value="F:ATP binding"/>
    <property type="evidence" value="ECO:0007669"/>
    <property type="project" value="UniProtKB-UniRule"/>
</dbReference>
<dbReference type="AlphaFoldDB" id="A0A1J4K222"/>
<feature type="compositionally biased region" description="Basic and acidic residues" evidence="6">
    <location>
        <begin position="334"/>
        <end position="351"/>
    </location>
</feature>
<dbReference type="Pfam" id="PF00069">
    <property type="entry name" value="Pkinase"/>
    <property type="match status" value="1"/>
</dbReference>
<dbReference type="InterPro" id="IPR020635">
    <property type="entry name" value="Tyr_kinase_cat_dom"/>
</dbReference>
<keyword evidence="8" id="KW-0418">Kinase</keyword>
<keyword evidence="3" id="KW-0963">Cytoplasm</keyword>
<proteinExistence type="inferred from homology"/>